<evidence type="ECO:0000256" key="1">
    <source>
        <dbReference type="SAM" id="MobiDB-lite"/>
    </source>
</evidence>
<feature type="compositionally biased region" description="Basic and acidic residues" evidence="1">
    <location>
        <begin position="150"/>
        <end position="161"/>
    </location>
</feature>
<gene>
    <name evidence="2" type="ORF">HG536_0B04490</name>
</gene>
<organism evidence="2 3">
    <name type="scientific">Torulaspora globosa</name>
    <dbReference type="NCBI Taxonomy" id="48254"/>
    <lineage>
        <taxon>Eukaryota</taxon>
        <taxon>Fungi</taxon>
        <taxon>Dikarya</taxon>
        <taxon>Ascomycota</taxon>
        <taxon>Saccharomycotina</taxon>
        <taxon>Saccharomycetes</taxon>
        <taxon>Saccharomycetales</taxon>
        <taxon>Saccharomycetaceae</taxon>
        <taxon>Torulaspora</taxon>
    </lineage>
</organism>
<evidence type="ECO:0000313" key="2">
    <source>
        <dbReference type="EMBL" id="QLL31585.1"/>
    </source>
</evidence>
<dbReference type="OrthoDB" id="4068074at2759"/>
<sequence>MGSLSDSSSRRRDWLVSEDDSECFLKPAKFSQDDINVFHNAEATVASDGLLQLQRICDSLQQDNVLITDRVSFGKRIWDLHTYEEDPAAFPIQNVPIKCNILSSMSELLRNRRHDDLSDDSMEKVAKVLDYLRKLSEAAVFNDASKPPKAVERVRTLDPSRSRRPMSGSFSHRKSNRPSAAAGGRASGQKGKELSIDNISKFHEYKPLIVSLHSRLKLLDQKNRRNDLIFDFVLHNICKFILDDCKLLLIDYIEREILNL</sequence>
<protein>
    <submittedName>
        <fullName evidence="2">Uncharacterized protein</fullName>
    </submittedName>
</protein>
<dbReference type="EMBL" id="CP059247">
    <property type="protein sequence ID" value="QLL31585.1"/>
    <property type="molecule type" value="Genomic_DNA"/>
</dbReference>
<dbReference type="Proteomes" id="UP000515788">
    <property type="component" value="Chromosome 2"/>
</dbReference>
<keyword evidence="3" id="KW-1185">Reference proteome</keyword>
<evidence type="ECO:0000313" key="3">
    <source>
        <dbReference type="Proteomes" id="UP000515788"/>
    </source>
</evidence>
<name>A0A7G3ZDJ9_9SACH</name>
<feature type="compositionally biased region" description="Low complexity" evidence="1">
    <location>
        <begin position="179"/>
        <end position="189"/>
    </location>
</feature>
<proteinExistence type="predicted"/>
<dbReference type="GeneID" id="59324704"/>
<feature type="region of interest" description="Disordered" evidence="1">
    <location>
        <begin position="150"/>
        <end position="191"/>
    </location>
</feature>
<dbReference type="KEGG" id="tgb:HG536_0B04490"/>
<reference evidence="2 3" key="1">
    <citation type="submission" date="2020-06" db="EMBL/GenBank/DDBJ databases">
        <title>The yeast mating-type switching endonuclease HO is a domesticated member of an unorthodox homing genetic element family.</title>
        <authorList>
            <person name="Coughlan A.Y."/>
            <person name="Lombardi L."/>
            <person name="Braun-Galleani S."/>
            <person name="Martos A.R."/>
            <person name="Galeote V."/>
            <person name="Bigey F."/>
            <person name="Dequin S."/>
            <person name="Byrne K.P."/>
            <person name="Wolfe K.H."/>
        </authorList>
    </citation>
    <scope>NUCLEOTIDE SEQUENCE [LARGE SCALE GENOMIC DNA]</scope>
    <source>
        <strain evidence="2 3">CBS764</strain>
    </source>
</reference>
<dbReference type="AlphaFoldDB" id="A0A7G3ZDJ9"/>
<accession>A0A7G3ZDJ9</accession>
<dbReference type="RefSeq" id="XP_037138260.1">
    <property type="nucleotide sequence ID" value="XM_037282365.1"/>
</dbReference>